<dbReference type="EMBL" id="RCHS01000424">
    <property type="protein sequence ID" value="RMX58899.1"/>
    <property type="molecule type" value="Genomic_DNA"/>
</dbReference>
<evidence type="ECO:0000313" key="1">
    <source>
        <dbReference type="EMBL" id="RMX58899.1"/>
    </source>
</evidence>
<keyword evidence="2" id="KW-1185">Reference proteome</keyword>
<proteinExistence type="predicted"/>
<dbReference type="Proteomes" id="UP000275408">
    <property type="component" value="Unassembled WGS sequence"/>
</dbReference>
<organism evidence="1 2">
    <name type="scientific">Pocillopora damicornis</name>
    <name type="common">Cauliflower coral</name>
    <name type="synonym">Millepora damicornis</name>
    <dbReference type="NCBI Taxonomy" id="46731"/>
    <lineage>
        <taxon>Eukaryota</taxon>
        <taxon>Metazoa</taxon>
        <taxon>Cnidaria</taxon>
        <taxon>Anthozoa</taxon>
        <taxon>Hexacorallia</taxon>
        <taxon>Scleractinia</taxon>
        <taxon>Astrocoeniina</taxon>
        <taxon>Pocilloporidae</taxon>
        <taxon>Pocillopora</taxon>
    </lineage>
</organism>
<gene>
    <name evidence="1" type="ORF">pdam_00016324</name>
</gene>
<comment type="caution">
    <text evidence="1">The sequence shown here is derived from an EMBL/GenBank/DDBJ whole genome shotgun (WGS) entry which is preliminary data.</text>
</comment>
<evidence type="ECO:0000313" key="2">
    <source>
        <dbReference type="Proteomes" id="UP000275408"/>
    </source>
</evidence>
<sequence length="151" mass="16704">MEASCSFKFIVGSPCSYDRRDRSKLFVVVPLVSCNKDVQDHKSAWCFAGVENESELILARAGIFYMSAKDIKALTICPFHRSELGFRWRRSQNTCRILDEIASHGKGKGVKGDRGVSRAISKVIFQRTGILVPLGSGVALMNPIAKKIIVV</sequence>
<name>A0A3M6UZ81_POCDA</name>
<accession>A0A3M6UZ81</accession>
<protein>
    <submittedName>
        <fullName evidence="1">Uncharacterized protein</fullName>
    </submittedName>
</protein>
<reference evidence="1 2" key="1">
    <citation type="journal article" date="2018" name="Sci. Rep.">
        <title>Comparative analysis of the Pocillopora damicornis genome highlights role of immune system in coral evolution.</title>
        <authorList>
            <person name="Cunning R."/>
            <person name="Bay R.A."/>
            <person name="Gillette P."/>
            <person name="Baker A.C."/>
            <person name="Traylor-Knowles N."/>
        </authorList>
    </citation>
    <scope>NUCLEOTIDE SEQUENCE [LARGE SCALE GENOMIC DNA]</scope>
    <source>
        <strain evidence="1">RSMAS</strain>
        <tissue evidence="1">Whole animal</tissue>
    </source>
</reference>
<dbReference type="STRING" id="46731.A0A3M6UZ81"/>
<dbReference type="AlphaFoldDB" id="A0A3M6UZ81"/>